<feature type="chain" id="PRO_5019191217" description="Secreted protein" evidence="1">
    <location>
        <begin position="23"/>
        <end position="201"/>
    </location>
</feature>
<dbReference type="AlphaFoldDB" id="A0A448WFV8"/>
<reference evidence="2" key="1">
    <citation type="submission" date="2018-11" db="EMBL/GenBank/DDBJ databases">
        <authorList>
            <consortium name="Pathogen Informatics"/>
        </authorList>
    </citation>
    <scope>NUCLEOTIDE SEQUENCE</scope>
</reference>
<protein>
    <recommendedName>
        <fullName evidence="4">Secreted protein</fullName>
    </recommendedName>
</protein>
<evidence type="ECO:0000313" key="2">
    <source>
        <dbReference type="EMBL" id="VEL10771.1"/>
    </source>
</evidence>
<keyword evidence="3" id="KW-1185">Reference proteome</keyword>
<keyword evidence="1" id="KW-0732">Signal</keyword>
<evidence type="ECO:0008006" key="4">
    <source>
        <dbReference type="Google" id="ProtNLM"/>
    </source>
</evidence>
<organism evidence="2 3">
    <name type="scientific">Protopolystoma xenopodis</name>
    <dbReference type="NCBI Taxonomy" id="117903"/>
    <lineage>
        <taxon>Eukaryota</taxon>
        <taxon>Metazoa</taxon>
        <taxon>Spiralia</taxon>
        <taxon>Lophotrochozoa</taxon>
        <taxon>Platyhelminthes</taxon>
        <taxon>Monogenea</taxon>
        <taxon>Polyopisthocotylea</taxon>
        <taxon>Polystomatidea</taxon>
        <taxon>Polystomatidae</taxon>
        <taxon>Protopolystoma</taxon>
    </lineage>
</organism>
<sequence>MPLLSTPVYFVLFLGLSRLLYLAPKAGELCEKNILNAYLAQIALNSTDGLRFGRVSTWSRVFNLQFTPGLGKGQTRGLSNVLPCRRTNDCCAGGRVVFTAVSFGPAIRMSVCQIDFGPDIQDSTLRSSPGIGLLHRSHTPRFDWGSVRLFVLLTGKPTPYQLIEITEMTSPDIRSRWNQSFNIFRRIPTSNCNSDGIAMGF</sequence>
<feature type="signal peptide" evidence="1">
    <location>
        <begin position="1"/>
        <end position="22"/>
    </location>
</feature>
<name>A0A448WFV8_9PLAT</name>
<dbReference type="Proteomes" id="UP000784294">
    <property type="component" value="Unassembled WGS sequence"/>
</dbReference>
<accession>A0A448WFV8</accession>
<evidence type="ECO:0000313" key="3">
    <source>
        <dbReference type="Proteomes" id="UP000784294"/>
    </source>
</evidence>
<gene>
    <name evidence="2" type="ORF">PXEA_LOCUS4211</name>
</gene>
<evidence type="ECO:0000256" key="1">
    <source>
        <dbReference type="SAM" id="SignalP"/>
    </source>
</evidence>
<proteinExistence type="predicted"/>
<comment type="caution">
    <text evidence="2">The sequence shown here is derived from an EMBL/GenBank/DDBJ whole genome shotgun (WGS) entry which is preliminary data.</text>
</comment>
<dbReference type="EMBL" id="CAAALY010009891">
    <property type="protein sequence ID" value="VEL10771.1"/>
    <property type="molecule type" value="Genomic_DNA"/>
</dbReference>